<gene>
    <name evidence="1" type="ORF">NCTC10571_00015</name>
</gene>
<protein>
    <submittedName>
        <fullName evidence="1">Uncharacterized protein</fullName>
    </submittedName>
</protein>
<dbReference type="RefSeq" id="WP_018999302.1">
    <property type="nucleotide sequence ID" value="NZ_UGPP01000001.1"/>
</dbReference>
<dbReference type="EMBL" id="UGPP01000001">
    <property type="protein sequence ID" value="STY69936.1"/>
    <property type="molecule type" value="Genomic_DNA"/>
</dbReference>
<proteinExistence type="predicted"/>
<evidence type="ECO:0000313" key="1">
    <source>
        <dbReference type="EMBL" id="STY69936.1"/>
    </source>
</evidence>
<reference evidence="1 2" key="1">
    <citation type="submission" date="2018-06" db="EMBL/GenBank/DDBJ databases">
        <authorList>
            <consortium name="Pathogen Informatics"/>
            <person name="Doyle S."/>
        </authorList>
    </citation>
    <scope>NUCLEOTIDE SEQUENCE [LARGE SCALE GENOMIC DNA]</scope>
    <source>
        <strain evidence="1 2">NCTC10571</strain>
    </source>
</reference>
<dbReference type="Proteomes" id="UP000255234">
    <property type="component" value="Unassembled WGS sequence"/>
</dbReference>
<evidence type="ECO:0000313" key="2">
    <source>
        <dbReference type="Proteomes" id="UP000255234"/>
    </source>
</evidence>
<name>A0A378NPZ2_9FIRM</name>
<dbReference type="AlphaFoldDB" id="A0A378NPZ2"/>
<organism evidence="1 2">
    <name type="scientific">Megamonas hypermegale</name>
    <dbReference type="NCBI Taxonomy" id="158847"/>
    <lineage>
        <taxon>Bacteria</taxon>
        <taxon>Bacillati</taxon>
        <taxon>Bacillota</taxon>
        <taxon>Negativicutes</taxon>
        <taxon>Selenomonadales</taxon>
        <taxon>Selenomonadaceae</taxon>
        <taxon>Megamonas</taxon>
    </lineage>
</organism>
<sequence>MLFYDGIKVYMQNGKLDDVEIAYYINKIRKTHKGKILKRISFILGEGYIDLRYMFQSYPFERIWRISTEDRLIESVV</sequence>
<accession>A0A378NPZ2</accession>